<evidence type="ECO:0000259" key="1">
    <source>
        <dbReference type="PROSITE" id="PS51831"/>
    </source>
</evidence>
<dbReference type="Proteomes" id="UP000436088">
    <property type="component" value="Unassembled WGS sequence"/>
</dbReference>
<dbReference type="PANTHER" id="PTHR43061">
    <property type="entry name" value="GTP DIPHOSPHOKINASE RSH1, CHLOROPLASTIC-RELATED"/>
    <property type="match status" value="1"/>
</dbReference>
<comment type="caution">
    <text evidence="2">The sequence shown here is derived from an EMBL/GenBank/DDBJ whole genome shotgun (WGS) entry which is preliminary data.</text>
</comment>
<dbReference type="Gene3D" id="1.10.3210.10">
    <property type="entry name" value="Hypothetical protein af1432"/>
    <property type="match status" value="1"/>
</dbReference>
<dbReference type="PANTHER" id="PTHR43061:SF1">
    <property type="entry name" value="GTP DIPHOSPHOKINASE RSH1, CHLOROPLASTIC-RELATED"/>
    <property type="match status" value="1"/>
</dbReference>
<feature type="domain" description="HD" evidence="1">
    <location>
        <begin position="82"/>
        <end position="187"/>
    </location>
</feature>
<dbReference type="SMART" id="SM00471">
    <property type="entry name" value="HDc"/>
    <property type="match status" value="1"/>
</dbReference>
<proteinExistence type="predicted"/>
<dbReference type="InterPro" id="IPR003607">
    <property type="entry name" value="HD/PDEase_dom"/>
</dbReference>
<dbReference type="InterPro" id="IPR006674">
    <property type="entry name" value="HD_domain"/>
</dbReference>
<dbReference type="CDD" id="cd00077">
    <property type="entry name" value="HDc"/>
    <property type="match status" value="1"/>
</dbReference>
<accession>A0A6A2WPP8</accession>
<protein>
    <recommendedName>
        <fullName evidence="1">HD domain-containing protein</fullName>
    </recommendedName>
</protein>
<evidence type="ECO:0000313" key="3">
    <source>
        <dbReference type="Proteomes" id="UP000436088"/>
    </source>
</evidence>
<dbReference type="Pfam" id="PF13328">
    <property type="entry name" value="HD_4"/>
    <property type="match status" value="1"/>
</dbReference>
<sequence length="199" mass="22659">MFLNSYYLGNSSDQACFMSVVKDGNFVVHHLSLQLPLMRSLLKDLKPSISYLSLNELELVHNALKLAFEAHDGQKRPSGEPFIIHPVEVARILGELELDWESIAAGLLHDTVEDTNVVKFQRIEEFGLTVRRIVGETRVSELGKLKYKNEHNSVQDVKADDLRQMFLAMTEEVRVIIVKLADRLHNMRSLSHMPPGKKL</sequence>
<dbReference type="SUPFAM" id="SSF109604">
    <property type="entry name" value="HD-domain/PDEase-like"/>
    <property type="match status" value="1"/>
</dbReference>
<gene>
    <name evidence="2" type="ORF">F3Y22_tig00113272pilonHSYRG00007</name>
</gene>
<dbReference type="AlphaFoldDB" id="A0A6A2WPP8"/>
<dbReference type="PROSITE" id="PS51831">
    <property type="entry name" value="HD"/>
    <property type="match status" value="1"/>
</dbReference>
<dbReference type="EMBL" id="VEPZ02001698">
    <property type="protein sequence ID" value="KAE8662623.1"/>
    <property type="molecule type" value="Genomic_DNA"/>
</dbReference>
<reference evidence="2" key="1">
    <citation type="submission" date="2019-09" db="EMBL/GenBank/DDBJ databases">
        <title>Draft genome information of white flower Hibiscus syriacus.</title>
        <authorList>
            <person name="Kim Y.-M."/>
        </authorList>
    </citation>
    <scope>NUCLEOTIDE SEQUENCE [LARGE SCALE GENOMIC DNA]</scope>
    <source>
        <strain evidence="2">YM2019G1</strain>
    </source>
</reference>
<evidence type="ECO:0000313" key="2">
    <source>
        <dbReference type="EMBL" id="KAE8662623.1"/>
    </source>
</evidence>
<keyword evidence="3" id="KW-1185">Reference proteome</keyword>
<organism evidence="2 3">
    <name type="scientific">Hibiscus syriacus</name>
    <name type="common">Rose of Sharon</name>
    <dbReference type="NCBI Taxonomy" id="106335"/>
    <lineage>
        <taxon>Eukaryota</taxon>
        <taxon>Viridiplantae</taxon>
        <taxon>Streptophyta</taxon>
        <taxon>Embryophyta</taxon>
        <taxon>Tracheophyta</taxon>
        <taxon>Spermatophyta</taxon>
        <taxon>Magnoliopsida</taxon>
        <taxon>eudicotyledons</taxon>
        <taxon>Gunneridae</taxon>
        <taxon>Pentapetalae</taxon>
        <taxon>rosids</taxon>
        <taxon>malvids</taxon>
        <taxon>Malvales</taxon>
        <taxon>Malvaceae</taxon>
        <taxon>Malvoideae</taxon>
        <taxon>Hibiscus</taxon>
    </lineage>
</organism>
<name>A0A6A2WPP8_HIBSY</name>